<accession>A0A7J7HUV5</accession>
<dbReference type="FunFam" id="3.40.50.720:FF:000219">
    <property type="entry name" value="Cinnamoyl-CoA reductase 1"/>
    <property type="match status" value="1"/>
</dbReference>
<dbReference type="PANTHER" id="PTHR10366:SF776">
    <property type="entry name" value="NAD(P)-BINDING ROSSMANN-FOLD SUPERFAMILY PROTEIN"/>
    <property type="match status" value="1"/>
</dbReference>
<evidence type="ECO:0000256" key="2">
    <source>
        <dbReference type="ARBA" id="ARBA00023002"/>
    </source>
</evidence>
<feature type="domain" description="NAD-dependent epimerase/dehydratase" evidence="3">
    <location>
        <begin position="8"/>
        <end position="245"/>
    </location>
</feature>
<keyword evidence="5" id="KW-1185">Reference proteome</keyword>
<evidence type="ECO:0000256" key="1">
    <source>
        <dbReference type="ARBA" id="ARBA00022857"/>
    </source>
</evidence>
<dbReference type="AlphaFoldDB" id="A0A7J7HUV5"/>
<reference evidence="5" key="1">
    <citation type="journal article" date="2020" name="Nat. Commun.">
        <title>Genome assembly of wild tea tree DASZ reveals pedigree and selection history of tea varieties.</title>
        <authorList>
            <person name="Zhang W."/>
            <person name="Zhang Y."/>
            <person name="Qiu H."/>
            <person name="Guo Y."/>
            <person name="Wan H."/>
            <person name="Zhang X."/>
            <person name="Scossa F."/>
            <person name="Alseekh S."/>
            <person name="Zhang Q."/>
            <person name="Wang P."/>
            <person name="Xu L."/>
            <person name="Schmidt M.H."/>
            <person name="Jia X."/>
            <person name="Li D."/>
            <person name="Zhu A."/>
            <person name="Guo F."/>
            <person name="Chen W."/>
            <person name="Ni D."/>
            <person name="Usadel B."/>
            <person name="Fernie A.R."/>
            <person name="Wen W."/>
        </authorList>
    </citation>
    <scope>NUCLEOTIDE SEQUENCE [LARGE SCALE GENOMIC DNA]</scope>
    <source>
        <strain evidence="5">cv. G240</strain>
    </source>
</reference>
<dbReference type="InterPro" id="IPR050425">
    <property type="entry name" value="NAD(P)_dehydrat-like"/>
</dbReference>
<organism evidence="4 5">
    <name type="scientific">Camellia sinensis</name>
    <name type="common">Tea plant</name>
    <name type="synonym">Thea sinensis</name>
    <dbReference type="NCBI Taxonomy" id="4442"/>
    <lineage>
        <taxon>Eukaryota</taxon>
        <taxon>Viridiplantae</taxon>
        <taxon>Streptophyta</taxon>
        <taxon>Embryophyta</taxon>
        <taxon>Tracheophyta</taxon>
        <taxon>Spermatophyta</taxon>
        <taxon>Magnoliopsida</taxon>
        <taxon>eudicotyledons</taxon>
        <taxon>Gunneridae</taxon>
        <taxon>Pentapetalae</taxon>
        <taxon>asterids</taxon>
        <taxon>Ericales</taxon>
        <taxon>Theaceae</taxon>
        <taxon>Camellia</taxon>
    </lineage>
</organism>
<comment type="caution">
    <text evidence="4">The sequence shown here is derived from an EMBL/GenBank/DDBJ whole genome shotgun (WGS) entry which is preliminary data.</text>
</comment>
<feature type="domain" description="NAD-dependent epimerase/dehydratase" evidence="3">
    <location>
        <begin position="346"/>
        <end position="425"/>
    </location>
</feature>
<dbReference type="Gene3D" id="3.40.50.720">
    <property type="entry name" value="NAD(P)-binding Rossmann-like Domain"/>
    <property type="match status" value="2"/>
</dbReference>
<reference evidence="4 5" key="2">
    <citation type="submission" date="2020-07" db="EMBL/GenBank/DDBJ databases">
        <title>Genome assembly of wild tea tree DASZ reveals pedigree and selection history of tea varieties.</title>
        <authorList>
            <person name="Zhang W."/>
        </authorList>
    </citation>
    <scope>NUCLEOTIDE SEQUENCE [LARGE SCALE GENOMIC DNA]</scope>
    <source>
        <strain evidence="5">cv. G240</strain>
        <tissue evidence="4">Leaf</tissue>
    </source>
</reference>
<dbReference type="GO" id="GO:0016616">
    <property type="term" value="F:oxidoreductase activity, acting on the CH-OH group of donors, NAD or NADP as acceptor"/>
    <property type="evidence" value="ECO:0007669"/>
    <property type="project" value="TreeGrafter"/>
</dbReference>
<dbReference type="PANTHER" id="PTHR10366">
    <property type="entry name" value="NAD DEPENDENT EPIMERASE/DEHYDRATASE"/>
    <property type="match status" value="1"/>
</dbReference>
<dbReference type="Pfam" id="PF01370">
    <property type="entry name" value="Epimerase"/>
    <property type="match status" value="2"/>
</dbReference>
<gene>
    <name evidence="4" type="ORF">HYC85_008710</name>
</gene>
<dbReference type="InterPro" id="IPR001509">
    <property type="entry name" value="Epimerase_deHydtase"/>
</dbReference>
<proteinExistence type="predicted"/>
<keyword evidence="2" id="KW-0560">Oxidoreductase</keyword>
<dbReference type="SUPFAM" id="SSF51735">
    <property type="entry name" value="NAD(P)-binding Rossmann-fold domains"/>
    <property type="match status" value="2"/>
</dbReference>
<name>A0A7J7HUV5_CAMSI</name>
<evidence type="ECO:0000313" key="5">
    <source>
        <dbReference type="Proteomes" id="UP000593564"/>
    </source>
</evidence>
<evidence type="ECO:0000259" key="3">
    <source>
        <dbReference type="Pfam" id="PF01370"/>
    </source>
</evidence>
<dbReference type="Proteomes" id="UP000593564">
    <property type="component" value="Unassembled WGS sequence"/>
</dbReference>
<keyword evidence="1" id="KW-0521">NADP</keyword>
<sequence length="457" mass="50825">MAEEKGTVCVTGAGGYVASWLVKLLLSNGYSIHGTVRDPHDEKNSHLKKLEKASEKLKLFKVDLLDYNSLSAAITGCVGVQLIEPAVKGTLNVLKACSEANVKRVVVVSSGAAVSLNPEWPKGQVKDETCWSDAEYCRRTNNWYCLSKTKAESEAFEYAKRSGLDVVRVCPTHVLGPMLQSTANASSLVLIKLSKDIDVTIQRHTISTIALFMGYDEFENNLRMIVDVRDVAEALLLAYEKPEAEGRYICTAYMIKSQDLVEILRKNYPNYNYPKKFTEGKEEEKLSSEKLQKLGWSYRPMEETLVDSIESCRQAGLLIYKLYHQAFSYPEPLCSIDVVLGIVVQLIEPAVKGTLNVLKACSEANVKRVVVVSSGAAVSLNPEWPKGQNWYCLSKTKAESEALEFAKRSGLDVVRVCPTHVLGPMLQSAVNANLLRERKKKSSVQRNCRSWVGVTDR</sequence>
<evidence type="ECO:0000313" key="4">
    <source>
        <dbReference type="EMBL" id="KAF5955854.1"/>
    </source>
</evidence>
<protein>
    <recommendedName>
        <fullName evidence="3">NAD-dependent epimerase/dehydratase domain-containing protein</fullName>
    </recommendedName>
</protein>
<dbReference type="EMBL" id="JACBKZ010000003">
    <property type="protein sequence ID" value="KAF5955854.1"/>
    <property type="molecule type" value="Genomic_DNA"/>
</dbReference>
<dbReference type="InterPro" id="IPR036291">
    <property type="entry name" value="NAD(P)-bd_dom_sf"/>
</dbReference>
<dbReference type="CDD" id="cd08958">
    <property type="entry name" value="FR_SDR_e"/>
    <property type="match status" value="1"/>
</dbReference>